<gene>
    <name evidence="2" type="ORF">SAMN02745129_3582</name>
</gene>
<dbReference type="OrthoDB" id="9788260at2"/>
<dbReference type="InterPro" id="IPR029058">
    <property type="entry name" value="AB_hydrolase_fold"/>
</dbReference>
<evidence type="ECO:0000313" key="3">
    <source>
        <dbReference type="Proteomes" id="UP000184268"/>
    </source>
</evidence>
<evidence type="ECO:0000313" key="2">
    <source>
        <dbReference type="EMBL" id="SHI01713.1"/>
    </source>
</evidence>
<dbReference type="InterPro" id="IPR022742">
    <property type="entry name" value="Hydrolase_4"/>
</dbReference>
<name>A0A1M5XR28_9GAMM</name>
<dbReference type="Proteomes" id="UP000184268">
    <property type="component" value="Unassembled WGS sequence"/>
</dbReference>
<dbReference type="STRING" id="299255.SAMN02745129_3582"/>
<dbReference type="Pfam" id="PF12146">
    <property type="entry name" value="Hydrolase_4"/>
    <property type="match status" value="1"/>
</dbReference>
<protein>
    <submittedName>
        <fullName evidence="2">Lysophospholipase</fullName>
    </submittedName>
</protein>
<dbReference type="AlphaFoldDB" id="A0A1M5XR28"/>
<organism evidence="2 3">
    <name type="scientific">Ferrimonas marina</name>
    <dbReference type="NCBI Taxonomy" id="299255"/>
    <lineage>
        <taxon>Bacteria</taxon>
        <taxon>Pseudomonadati</taxon>
        <taxon>Pseudomonadota</taxon>
        <taxon>Gammaproteobacteria</taxon>
        <taxon>Alteromonadales</taxon>
        <taxon>Ferrimonadaceae</taxon>
        <taxon>Ferrimonas</taxon>
    </lineage>
</organism>
<sequence length="322" mass="36324">MSLDQVMGHWPLWQQAQHGQFTGVDGIDIRFAILRHPEPKGAIVVSNGRIETFLKYWPLAEQLHQQGFSVYLWDHRGQGLSGRMLANPHVGHVNRFDDYLEDMAQFYQEYVAPDGHRLHYLLGHSMGGAIATLYLSLYPDHFDRAAVTAPMYGIRLPAPAPLLQPVIRTLARLLPSRYVPGGHDYDPVPFERNELTGDLEQYQAFRQIYQQVPQVQLGDPSNHWLSQALAATEVLSQLEVSTPLLVLQAGQDSIVCNQAQTRFCQRQSRHQLEHLAEAKHEILIERDSLRKQAVSSILSWYEAGSAPWSATGKESHPAAAAR</sequence>
<feature type="domain" description="Serine aminopeptidase S33" evidence="1">
    <location>
        <begin position="38"/>
        <end position="287"/>
    </location>
</feature>
<dbReference type="PANTHER" id="PTHR11614">
    <property type="entry name" value="PHOSPHOLIPASE-RELATED"/>
    <property type="match status" value="1"/>
</dbReference>
<dbReference type="SUPFAM" id="SSF53474">
    <property type="entry name" value="alpha/beta-Hydrolases"/>
    <property type="match status" value="1"/>
</dbReference>
<dbReference type="EMBL" id="FQXG01000006">
    <property type="protein sequence ID" value="SHI01713.1"/>
    <property type="molecule type" value="Genomic_DNA"/>
</dbReference>
<reference evidence="3" key="1">
    <citation type="submission" date="2016-11" db="EMBL/GenBank/DDBJ databases">
        <authorList>
            <person name="Varghese N."/>
            <person name="Submissions S."/>
        </authorList>
    </citation>
    <scope>NUCLEOTIDE SEQUENCE [LARGE SCALE GENOMIC DNA]</scope>
    <source>
        <strain evidence="3">DSM 16917</strain>
    </source>
</reference>
<dbReference type="RefSeq" id="WP_067659796.1">
    <property type="nucleotide sequence ID" value="NZ_FQXG01000006.1"/>
</dbReference>
<accession>A0A1M5XR28</accession>
<dbReference type="InterPro" id="IPR051044">
    <property type="entry name" value="MAG_DAG_Lipase"/>
</dbReference>
<proteinExistence type="predicted"/>
<evidence type="ECO:0000259" key="1">
    <source>
        <dbReference type="Pfam" id="PF12146"/>
    </source>
</evidence>
<keyword evidence="3" id="KW-1185">Reference proteome</keyword>
<dbReference type="Gene3D" id="3.40.50.1820">
    <property type="entry name" value="alpha/beta hydrolase"/>
    <property type="match status" value="1"/>
</dbReference>